<dbReference type="InterPro" id="IPR011335">
    <property type="entry name" value="Restrct_endonuc-II-like"/>
</dbReference>
<name>A0ABW9YWG5_9HYPH</name>
<dbReference type="PANTHER" id="PTHR38590">
    <property type="entry name" value="BLL0828 PROTEIN"/>
    <property type="match status" value="1"/>
</dbReference>
<evidence type="ECO:0000313" key="3">
    <source>
        <dbReference type="Proteomes" id="UP000818323"/>
    </source>
</evidence>
<dbReference type="Proteomes" id="UP000818323">
    <property type="component" value="Unassembled WGS sequence"/>
</dbReference>
<dbReference type="SUPFAM" id="SSF52980">
    <property type="entry name" value="Restriction endonuclease-like"/>
    <property type="match status" value="1"/>
</dbReference>
<gene>
    <name evidence="2" type="ORF">GR303_00640</name>
</gene>
<evidence type="ECO:0000259" key="1">
    <source>
        <dbReference type="Pfam" id="PF04480"/>
    </source>
</evidence>
<dbReference type="Gene3D" id="3.40.960.10">
    <property type="entry name" value="VSR Endonuclease"/>
    <property type="match status" value="1"/>
</dbReference>
<dbReference type="CDD" id="cd01038">
    <property type="entry name" value="Endonuclease_DUF559"/>
    <property type="match status" value="1"/>
</dbReference>
<reference evidence="2 3" key="1">
    <citation type="submission" date="2020-01" db="EMBL/GenBank/DDBJ databases">
        <title>Microvirga sp. nov., an arsenate reduction bacterium isolated from Tibet hotspring sediments.</title>
        <authorList>
            <person name="Yuan C.-G."/>
        </authorList>
    </citation>
    <scope>NUCLEOTIDE SEQUENCE [LARGE SCALE GENOMIC DNA]</scope>
    <source>
        <strain evidence="2 3">SYSU G3D203</strain>
    </source>
</reference>
<sequence>MTKAWITDLSKRPSKRQRNRASSLRRNLTEPDRKLWWHLRQRLPLEKGHFRRQVPIGPYVADFCCLTSKLVVEVDGHQHGYDAKAVHDEHRTSYLNSHGFRVIRFTNREVMTAIESVLDTILAALNAGSLPLAGRD</sequence>
<keyword evidence="3" id="KW-1185">Reference proteome</keyword>
<organism evidence="2 3">
    <name type="scientific">Microvirga arsenatis</name>
    <dbReference type="NCBI Taxonomy" id="2692265"/>
    <lineage>
        <taxon>Bacteria</taxon>
        <taxon>Pseudomonadati</taxon>
        <taxon>Pseudomonadota</taxon>
        <taxon>Alphaproteobacteria</taxon>
        <taxon>Hyphomicrobiales</taxon>
        <taxon>Methylobacteriaceae</taxon>
        <taxon>Microvirga</taxon>
    </lineage>
</organism>
<feature type="domain" description="DUF559" evidence="1">
    <location>
        <begin position="16"/>
        <end position="125"/>
    </location>
</feature>
<proteinExistence type="predicted"/>
<dbReference type="PANTHER" id="PTHR38590:SF1">
    <property type="entry name" value="BLL0828 PROTEIN"/>
    <property type="match status" value="1"/>
</dbReference>
<evidence type="ECO:0000313" key="2">
    <source>
        <dbReference type="EMBL" id="NBJ22864.1"/>
    </source>
</evidence>
<dbReference type="InterPro" id="IPR047216">
    <property type="entry name" value="Endonuclease_DUF559_bact"/>
</dbReference>
<dbReference type="Pfam" id="PF04480">
    <property type="entry name" value="DUF559"/>
    <property type="match status" value="1"/>
</dbReference>
<protein>
    <submittedName>
        <fullName evidence="2">DUF559 domain-containing protein</fullName>
    </submittedName>
</protein>
<accession>A0ABW9YWG5</accession>
<dbReference type="EMBL" id="JAAAXJ010000001">
    <property type="protein sequence ID" value="NBJ22864.1"/>
    <property type="molecule type" value="Genomic_DNA"/>
</dbReference>
<dbReference type="RefSeq" id="WP_161721476.1">
    <property type="nucleotide sequence ID" value="NZ_JAAAXI010000002.1"/>
</dbReference>
<comment type="caution">
    <text evidence="2">The sequence shown here is derived from an EMBL/GenBank/DDBJ whole genome shotgun (WGS) entry which is preliminary data.</text>
</comment>
<dbReference type="InterPro" id="IPR007569">
    <property type="entry name" value="DUF559"/>
</dbReference>